<dbReference type="EMBL" id="JACHIF010000010">
    <property type="protein sequence ID" value="MBB5039932.1"/>
    <property type="molecule type" value="Genomic_DNA"/>
</dbReference>
<comment type="caution">
    <text evidence="3">The sequence shown here is derived from an EMBL/GenBank/DDBJ whole genome shotgun (WGS) entry which is preliminary data.</text>
</comment>
<feature type="region of interest" description="Disordered" evidence="1">
    <location>
        <begin position="297"/>
        <end position="348"/>
    </location>
</feature>
<protein>
    <submittedName>
        <fullName evidence="3">TolA-binding protein</fullName>
    </submittedName>
</protein>
<dbReference type="AlphaFoldDB" id="A0A7W8DRZ4"/>
<sequence>MSKATPPASPAPALDTLVPSSPMEQFLEANFKKLVLLSAAIALAAVVYGIISYTNKANAVAAGEAFAAAKTVEDCDLVISNHPGTTAAGNALVLKADFLWIQDKKDASVAALREFTTKHSDHPLLPEVILALATKLEVMGKADEAKPLFERVVSEFASSDAAALAQLRLGDLLWAAGKEEEAKAAYEAVPAKFITADPAFLDQSEGRLKWIAAKLPTKEVDGPPKPKVEAPAPGAPQLKLDSTSLNPTLMPAGAAPQIQVSPVAPSAPQIQVTPSAAPAPVMPAAPKIEVPAVPAAPAVPATPAPEAPKIEVKPAPAVPAPAPAPTPAPVPAPAQPETPAPAVPAKAS</sequence>
<evidence type="ECO:0000256" key="1">
    <source>
        <dbReference type="SAM" id="MobiDB-lite"/>
    </source>
</evidence>
<feature type="transmembrane region" description="Helical" evidence="2">
    <location>
        <begin position="34"/>
        <end position="51"/>
    </location>
</feature>
<dbReference type="Gene3D" id="1.25.40.10">
    <property type="entry name" value="Tetratricopeptide repeat domain"/>
    <property type="match status" value="1"/>
</dbReference>
<reference evidence="3 4" key="1">
    <citation type="submission" date="2020-08" db="EMBL/GenBank/DDBJ databases">
        <title>Genomic Encyclopedia of Type Strains, Phase IV (KMG-IV): sequencing the most valuable type-strain genomes for metagenomic binning, comparative biology and taxonomic classification.</title>
        <authorList>
            <person name="Goeker M."/>
        </authorList>
    </citation>
    <scope>NUCLEOTIDE SEQUENCE [LARGE SCALE GENOMIC DNA]</scope>
    <source>
        <strain evidence="3 4">DSM 12251</strain>
    </source>
</reference>
<gene>
    <name evidence="3" type="ORF">HNQ64_004210</name>
</gene>
<feature type="compositionally biased region" description="Basic and acidic residues" evidence="1">
    <location>
        <begin position="219"/>
        <end position="228"/>
    </location>
</feature>
<keyword evidence="2" id="KW-1133">Transmembrane helix</keyword>
<proteinExistence type="predicted"/>
<dbReference type="Proteomes" id="UP000534294">
    <property type="component" value="Unassembled WGS sequence"/>
</dbReference>
<feature type="region of interest" description="Disordered" evidence="1">
    <location>
        <begin position="219"/>
        <end position="249"/>
    </location>
</feature>
<keyword evidence="2" id="KW-0812">Transmembrane</keyword>
<dbReference type="InterPro" id="IPR011990">
    <property type="entry name" value="TPR-like_helical_dom_sf"/>
</dbReference>
<dbReference type="RefSeq" id="WP_184212159.1">
    <property type="nucleotide sequence ID" value="NZ_JACHIF010000010.1"/>
</dbReference>
<keyword evidence="4" id="KW-1185">Reference proteome</keyword>
<name>A0A7W8DRZ4_9BACT</name>
<dbReference type="SUPFAM" id="SSF48452">
    <property type="entry name" value="TPR-like"/>
    <property type="match status" value="1"/>
</dbReference>
<organism evidence="3 4">
    <name type="scientific">Prosthecobacter dejongeii</name>
    <dbReference type="NCBI Taxonomy" id="48465"/>
    <lineage>
        <taxon>Bacteria</taxon>
        <taxon>Pseudomonadati</taxon>
        <taxon>Verrucomicrobiota</taxon>
        <taxon>Verrucomicrobiia</taxon>
        <taxon>Verrucomicrobiales</taxon>
        <taxon>Verrucomicrobiaceae</taxon>
        <taxon>Prosthecobacter</taxon>
    </lineage>
</organism>
<keyword evidence="2" id="KW-0472">Membrane</keyword>
<dbReference type="InterPro" id="IPR019734">
    <property type="entry name" value="TPR_rpt"/>
</dbReference>
<evidence type="ECO:0000313" key="4">
    <source>
        <dbReference type="Proteomes" id="UP000534294"/>
    </source>
</evidence>
<evidence type="ECO:0000313" key="3">
    <source>
        <dbReference type="EMBL" id="MBB5039932.1"/>
    </source>
</evidence>
<accession>A0A7W8DRZ4</accession>
<dbReference type="Pfam" id="PF13174">
    <property type="entry name" value="TPR_6"/>
    <property type="match status" value="1"/>
</dbReference>
<evidence type="ECO:0000256" key="2">
    <source>
        <dbReference type="SAM" id="Phobius"/>
    </source>
</evidence>
<feature type="compositionally biased region" description="Pro residues" evidence="1">
    <location>
        <begin position="316"/>
        <end position="342"/>
    </location>
</feature>